<keyword evidence="6" id="KW-1185">Reference proteome</keyword>
<protein>
    <submittedName>
        <fullName evidence="5">Serpin family protein</fullName>
    </submittedName>
</protein>
<evidence type="ECO:0000313" key="6">
    <source>
        <dbReference type="Proteomes" id="UP000265618"/>
    </source>
</evidence>
<dbReference type="EMBL" id="BDIP01000938">
    <property type="protein sequence ID" value="GIQ83135.1"/>
    <property type="molecule type" value="Genomic_DNA"/>
</dbReference>
<reference evidence="5 6" key="1">
    <citation type="journal article" date="2018" name="PLoS ONE">
        <title>The draft genome of Kipferlia bialata reveals reductive genome evolution in fornicate parasites.</title>
        <authorList>
            <person name="Tanifuji G."/>
            <person name="Takabayashi S."/>
            <person name="Kume K."/>
            <person name="Takagi M."/>
            <person name="Nakayama T."/>
            <person name="Kamikawa R."/>
            <person name="Inagaki Y."/>
            <person name="Hashimoto T."/>
        </authorList>
    </citation>
    <scope>NUCLEOTIDE SEQUENCE [LARGE SCALE GENOMIC DNA]</scope>
    <source>
        <strain evidence="5">NY0173</strain>
    </source>
</reference>
<organism evidence="5 6">
    <name type="scientific">Kipferlia bialata</name>
    <dbReference type="NCBI Taxonomy" id="797122"/>
    <lineage>
        <taxon>Eukaryota</taxon>
        <taxon>Metamonada</taxon>
        <taxon>Carpediemonas-like organisms</taxon>
        <taxon>Kipferlia</taxon>
    </lineage>
</organism>
<feature type="non-terminal residue" evidence="5">
    <location>
        <position position="1"/>
    </location>
</feature>
<dbReference type="CDD" id="cd00172">
    <property type="entry name" value="serpin"/>
    <property type="match status" value="1"/>
</dbReference>
<evidence type="ECO:0000256" key="3">
    <source>
        <dbReference type="SAM" id="MobiDB-lite"/>
    </source>
</evidence>
<dbReference type="PANTHER" id="PTHR11461">
    <property type="entry name" value="SERINE PROTEASE INHIBITOR, SERPIN"/>
    <property type="match status" value="1"/>
</dbReference>
<dbReference type="InterPro" id="IPR036186">
    <property type="entry name" value="Serpin_sf"/>
</dbReference>
<dbReference type="GO" id="GO:0004867">
    <property type="term" value="F:serine-type endopeptidase inhibitor activity"/>
    <property type="evidence" value="ECO:0007669"/>
    <property type="project" value="InterPro"/>
</dbReference>
<dbReference type="InterPro" id="IPR015943">
    <property type="entry name" value="WD40/YVTN_repeat-like_dom_sf"/>
</dbReference>
<dbReference type="Gene3D" id="2.30.39.10">
    <property type="entry name" value="Alpha-1-antitrypsin, domain 1"/>
    <property type="match status" value="1"/>
</dbReference>
<dbReference type="InterPro" id="IPR023796">
    <property type="entry name" value="Serpin_dom"/>
</dbReference>
<feature type="domain" description="Serpin" evidence="4">
    <location>
        <begin position="1272"/>
        <end position="1613"/>
    </location>
</feature>
<name>A0A9K3CVD9_9EUKA</name>
<evidence type="ECO:0000313" key="5">
    <source>
        <dbReference type="EMBL" id="GIQ83135.1"/>
    </source>
</evidence>
<dbReference type="SUPFAM" id="SSF56574">
    <property type="entry name" value="Serpins"/>
    <property type="match status" value="1"/>
</dbReference>
<dbReference type="InterPro" id="IPR042178">
    <property type="entry name" value="Serpin_sf_1"/>
</dbReference>
<dbReference type="InterPro" id="IPR000215">
    <property type="entry name" value="Serpin_fam"/>
</dbReference>
<dbReference type="OrthoDB" id="671595at2759"/>
<dbReference type="Pfam" id="PF23726">
    <property type="entry name" value="Beta-prop_RSE1_2nd"/>
    <property type="match status" value="1"/>
</dbReference>
<sequence length="1631" mass="175895">LGPVRVAEKDQEEPASGVGYIVGYDDGTLLAFAVTDQGRVYTHNLTPPLSPRPPIPSTLRLLEYAQPLGGAPGRNPSLAIRHRILFIGSSTSTPVVYKLTGDDVLSPLLSELGLGFLAAPFRQCLGPVQDAIVFRPHGEVTDLMVTVSGHARDGLLAIGMPCYPLERLSAPGPVIPTPSPYMRCFGHANGQYLLLSDRGAGYTSVFRVEQMDTVRFRPIAPHHLTGLDMEHATLKVEPVILNTGHMCSCDMSGPGLAKHAAMERERLKKARQMAVDREGKEPDAETLAKQDMTKLLVQVTHTEIRVLCNDPFKTGPNKELPAGSLVTKWVAPHTSRGHLLPLMGASVSNTFIAVSRGRRIFLLEMRVTKKDDDGSMGVDLCVRANFKTTKEVSCLTVVADASKPMRSGQPVPEACRFPGLLFVSTYSGHLHVLSLPPHSMALVDELACPYCLTGLPLLGHYHLSDRATSIRVARLSPAVPCPYLLVGLASGTVVVSQLHIALTEDACDLFAPLRVPVEGASAVQKAPFPGMAVADIELQETQEVTLGTEPVSMSFVYPVSSADVCPHVLVRSSRSAFIFCDNESLCCVCLSTTPPARITEATPLGLAIDELYETPSVQLLRDPAIGLGPANPVPSIARPRTERMGSLHLDPLVVIVDQPIHSRDVAGVHDAVRDQSQPEYRLYLVAPKLEYSIAWESVLLKRTPVSVTYSEPLGCLAVLTEHYVTKQQIRFVDYETMRVVHELRLPTGLTCAVFKILPIGGSLILVASLYSQAAFAVEMDDVPDPRLAFYSVKEAISMPGEIRALNVAHIGVETLSQPCLSMSMHPKGYAERLASQRSMSTLKPSAKDSAVVAAAVGSSVVEIQFHGTENPPFLIHSSASTAPSVSQSVVSPTQLGISSGPQFGSLSDDNLSVSDDDLEAVSGDALLPVFGQNGRGAQLSAFELNPDTAGDVPVPAGLPAIGSVWSFSSLQTLLAMAVAKQPSVMSSYVSPPKLNNTRHPFAGTSMTSALIGSLDDQECETLDEGSKVYLTNRGAVESPTGRVNMQLCAGQPTYIKNIKALADVLKSKESTREDLFFPVNDGTCVLGVESGGGVSLYQRVMDGSGEWSLKLIAADVHHVAPDPKNALYLPMKYAVVVDHSGAFRLLGVGESTIDVALRGRDETEESIPLHPFELVAECRLKHNLNVIRQIRPQLVFRDAPLTKTQPAAQSTLSSPSVSTRPLLHPFGPPPTSPNGSARPTPITVVGFSDAGAVVIFCPVHSRHYTLLNHLQTSMSNHIKLQQHTSNAVGSWAHPSSKCISSESQVAQLYSAIHLGDTDGALESVAGILKTVKAEECLEVATNVFARDCDPTQAFVSEVLESLDCEPTLLTSAQQVNQWCSDATHGHITEILQSLPKDVFSVLISAVYFEAEWEVPFSRSYTGRGLFTQFNGKARTIYMMHKGHTQMTYKHSDGMQLVSLPYRNSDVRAVIALPDQKGRSAFAKAGRILVRPGYTSEGTRTAEVTFALPRFSMESEHDLLDMLKEMGVPTDLLDCSTTLRCRLNTMKVSGVTQKATLTVTEKGTIASAATAILQIGGGGPPPPPEATVICDRPFWFMLYLGDTLLFKAAKCTAPKGVEKQMADAYRHMYGLH</sequence>
<comment type="caution">
    <text evidence="5">The sequence shown here is derived from an EMBL/GenBank/DDBJ whole genome shotgun (WGS) entry which is preliminary data.</text>
</comment>
<dbReference type="InterPro" id="IPR042185">
    <property type="entry name" value="Serpin_sf_2"/>
</dbReference>
<dbReference type="Gene3D" id="3.30.497.10">
    <property type="entry name" value="Antithrombin, subunit I, domain 2"/>
    <property type="match status" value="1"/>
</dbReference>
<accession>A0A9K3CVD9</accession>
<feature type="region of interest" description="Disordered" evidence="3">
    <location>
        <begin position="1205"/>
        <end position="1239"/>
    </location>
</feature>
<feature type="compositionally biased region" description="Polar residues" evidence="3">
    <location>
        <begin position="1205"/>
        <end position="1219"/>
    </location>
</feature>
<dbReference type="Gene3D" id="2.130.10.10">
    <property type="entry name" value="YVTN repeat-like/Quinoprotein amine dehydrogenase"/>
    <property type="match status" value="1"/>
</dbReference>
<comment type="similarity">
    <text evidence="1 2">Belongs to the serpin family.</text>
</comment>
<evidence type="ECO:0000256" key="2">
    <source>
        <dbReference type="RuleBase" id="RU000411"/>
    </source>
</evidence>
<proteinExistence type="inferred from homology"/>
<dbReference type="Pfam" id="PF00079">
    <property type="entry name" value="Serpin"/>
    <property type="match status" value="1"/>
</dbReference>
<gene>
    <name evidence="5" type="ORF">KIPB_004402</name>
</gene>
<evidence type="ECO:0000256" key="1">
    <source>
        <dbReference type="ARBA" id="ARBA00009500"/>
    </source>
</evidence>
<dbReference type="InterPro" id="IPR058543">
    <property type="entry name" value="Beta-prop_RSE1/DDB1/CPSF1_2nd"/>
</dbReference>
<evidence type="ECO:0000259" key="4">
    <source>
        <dbReference type="SMART" id="SM00093"/>
    </source>
</evidence>
<dbReference type="GO" id="GO:0005615">
    <property type="term" value="C:extracellular space"/>
    <property type="evidence" value="ECO:0007669"/>
    <property type="project" value="InterPro"/>
</dbReference>
<dbReference type="PANTHER" id="PTHR11461:SF211">
    <property type="entry name" value="GH10112P-RELATED"/>
    <property type="match status" value="1"/>
</dbReference>
<dbReference type="SMART" id="SM00093">
    <property type="entry name" value="SERPIN"/>
    <property type="match status" value="1"/>
</dbReference>
<dbReference type="Proteomes" id="UP000265618">
    <property type="component" value="Unassembled WGS sequence"/>
</dbReference>